<accession>A0A0R3SF33</accession>
<dbReference type="WBParaSite" id="HDID_0000342201-mRNA-1">
    <property type="protein sequence ID" value="HDID_0000342201-mRNA-1"/>
    <property type="gene ID" value="HDID_0000342201"/>
</dbReference>
<organism evidence="3">
    <name type="scientific">Hymenolepis diminuta</name>
    <name type="common">Rat tapeworm</name>
    <dbReference type="NCBI Taxonomy" id="6216"/>
    <lineage>
        <taxon>Eukaryota</taxon>
        <taxon>Metazoa</taxon>
        <taxon>Spiralia</taxon>
        <taxon>Lophotrochozoa</taxon>
        <taxon>Platyhelminthes</taxon>
        <taxon>Cestoda</taxon>
        <taxon>Eucestoda</taxon>
        <taxon>Cyclophyllidea</taxon>
        <taxon>Hymenolepididae</taxon>
        <taxon>Hymenolepis</taxon>
    </lineage>
</organism>
<dbReference type="Proteomes" id="UP000274504">
    <property type="component" value="Unassembled WGS sequence"/>
</dbReference>
<evidence type="ECO:0000313" key="3">
    <source>
        <dbReference type="WBParaSite" id="HDID_0000342201-mRNA-1"/>
    </source>
</evidence>
<evidence type="ECO:0000313" key="1">
    <source>
        <dbReference type="EMBL" id="VDL32423.1"/>
    </source>
</evidence>
<protein>
    <submittedName>
        <fullName evidence="1 3">Uncharacterized protein</fullName>
    </submittedName>
</protein>
<evidence type="ECO:0000313" key="2">
    <source>
        <dbReference type="Proteomes" id="UP000274504"/>
    </source>
</evidence>
<proteinExistence type="predicted"/>
<dbReference type="EMBL" id="UYSG01001033">
    <property type="protein sequence ID" value="VDL32423.1"/>
    <property type="molecule type" value="Genomic_DNA"/>
</dbReference>
<gene>
    <name evidence="1" type="ORF">HDID_LOCUS3420</name>
</gene>
<reference evidence="3" key="1">
    <citation type="submission" date="2017-02" db="UniProtKB">
        <authorList>
            <consortium name="WormBaseParasite"/>
        </authorList>
    </citation>
    <scope>IDENTIFICATION</scope>
</reference>
<sequence length="71" mass="8363">MEIHLEACYLSPSWNSETRETQGNHRPDRNYGCFRRPQKGFKADPTLKHKGEQLCQEILDKNEGFYLAIYC</sequence>
<reference evidence="1 2" key="2">
    <citation type="submission" date="2018-11" db="EMBL/GenBank/DDBJ databases">
        <authorList>
            <consortium name="Pathogen Informatics"/>
        </authorList>
    </citation>
    <scope>NUCLEOTIDE SEQUENCE [LARGE SCALE GENOMIC DNA]</scope>
</reference>
<dbReference type="AlphaFoldDB" id="A0A0R3SF33"/>
<name>A0A0R3SF33_HYMDI</name>